<keyword evidence="1" id="KW-0732">Signal</keyword>
<dbReference type="PROSITE" id="PS51257">
    <property type="entry name" value="PROKAR_LIPOPROTEIN"/>
    <property type="match status" value="1"/>
</dbReference>
<reference evidence="2 3" key="1">
    <citation type="submission" date="2019-02" db="EMBL/GenBank/DDBJ databases">
        <title>Complete Genome Sequence of Desulfovibrio desulfuricans IC1, a Sulfonate Utilizing Anaerobe.</title>
        <authorList>
            <person name="Day L.A."/>
            <person name="De Leon K.B."/>
            <person name="Wall J.D."/>
        </authorList>
    </citation>
    <scope>NUCLEOTIDE SEQUENCE [LARGE SCALE GENOMIC DNA]</scope>
    <source>
        <strain evidence="2 3">IC1</strain>
    </source>
</reference>
<protein>
    <recommendedName>
        <fullName evidence="4">Lipoprotein</fullName>
    </recommendedName>
</protein>
<evidence type="ECO:0000256" key="1">
    <source>
        <dbReference type="SAM" id="SignalP"/>
    </source>
</evidence>
<name>A0A4P7ULD4_DESDE</name>
<dbReference type="EMBL" id="CP036295">
    <property type="protein sequence ID" value="QCC84352.1"/>
    <property type="molecule type" value="Genomic_DNA"/>
</dbReference>
<evidence type="ECO:0008006" key="4">
    <source>
        <dbReference type="Google" id="ProtNLM"/>
    </source>
</evidence>
<organism evidence="2 3">
    <name type="scientific">Desulfovibrio desulfuricans</name>
    <dbReference type="NCBI Taxonomy" id="876"/>
    <lineage>
        <taxon>Bacteria</taxon>
        <taxon>Pseudomonadati</taxon>
        <taxon>Thermodesulfobacteriota</taxon>
        <taxon>Desulfovibrionia</taxon>
        <taxon>Desulfovibrionales</taxon>
        <taxon>Desulfovibrionaceae</taxon>
        <taxon>Desulfovibrio</taxon>
    </lineage>
</organism>
<feature type="chain" id="PRO_5020272632" description="Lipoprotein" evidence="1">
    <location>
        <begin position="26"/>
        <end position="90"/>
    </location>
</feature>
<gene>
    <name evidence="2" type="ORF">DDIC_00365</name>
</gene>
<dbReference type="AlphaFoldDB" id="A0A4P7ULD4"/>
<dbReference type="Proteomes" id="UP000297065">
    <property type="component" value="Chromosome"/>
</dbReference>
<dbReference type="OrthoDB" id="5460877at2"/>
<accession>A0A4P7ULD4</accession>
<evidence type="ECO:0000313" key="3">
    <source>
        <dbReference type="Proteomes" id="UP000297065"/>
    </source>
</evidence>
<evidence type="ECO:0000313" key="2">
    <source>
        <dbReference type="EMBL" id="QCC84352.1"/>
    </source>
</evidence>
<dbReference type="RefSeq" id="WP_136398602.1">
    <property type="nucleotide sequence ID" value="NZ_CP036295.1"/>
</dbReference>
<sequence length="90" mass="10821">MYNYARFVRLLLLCLTAGLWLGGCAQQQRQPLSFDDQQALAANRQCRAEATQMNNEWRGDTSYFPWRSYYNMCMRRFEISDEQMRRLRLP</sequence>
<proteinExistence type="predicted"/>
<feature type="signal peptide" evidence="1">
    <location>
        <begin position="1"/>
        <end position="25"/>
    </location>
</feature>